<feature type="compositionally biased region" description="Basic and acidic residues" evidence="1">
    <location>
        <begin position="276"/>
        <end position="289"/>
    </location>
</feature>
<protein>
    <submittedName>
        <fullName evidence="2">Uncharacterized protein</fullName>
    </submittedName>
</protein>
<reference evidence="2 3" key="1">
    <citation type="journal article" date="2020" name="ISME J.">
        <title>Uncovering the hidden diversity of litter-decomposition mechanisms in mushroom-forming fungi.</title>
        <authorList>
            <person name="Floudas D."/>
            <person name="Bentzer J."/>
            <person name="Ahren D."/>
            <person name="Johansson T."/>
            <person name="Persson P."/>
            <person name="Tunlid A."/>
        </authorList>
    </citation>
    <scope>NUCLEOTIDE SEQUENCE [LARGE SCALE GENOMIC DNA]</scope>
    <source>
        <strain evidence="2 3">CBS 291.85</strain>
    </source>
</reference>
<keyword evidence="3" id="KW-1185">Reference proteome</keyword>
<feature type="compositionally biased region" description="Low complexity" evidence="1">
    <location>
        <begin position="662"/>
        <end position="679"/>
    </location>
</feature>
<evidence type="ECO:0000313" key="2">
    <source>
        <dbReference type="EMBL" id="KAF5361278.1"/>
    </source>
</evidence>
<sequence>MPGPSRSKNHTSSAFYQPYPSQKWRRFKPKPSNPSLLSYLNPLNYLNSYLALIYPPTVACTSLDFAASAKALNVRGHQLSASIPPLPSRKKFTVPEPPFQSSLDVDDRDATDMSLPSSVSDDGSMDDSTEETTGEVAASPSPPSDAQEKLQAPKSPLPDPEPSPPSSTSDVYRPTTPQLPPKMSPMDIVIEYLQSHSGKTIEVEEARQISELIRTSQKQGQEQRNSRSFRFALPTTSSGQISIFSQAGSHPPKTLNKNPNGKYTVRGAGSSLPRTGRSDSEERNKDDVILSRVGATEAFRRSLRSSSSLSSTKTKKTSRPRISMKSPSRVGPGTPAAGTPSNASTSSTSSVVELISSMTTASSMSTTAAGIPPAPSPSISPSRSHKSSGSLPTLPSAPAAGSTTISGHGSSPSPIRAKLDTPSSSSTLGSKPPLRFGVAAAVLQPESFPIPSSRGKTPNASTTSPNSSKSSKVPKVKVKCSYQPPQSAFTFTCPLPGSSGTCGPFNYKSTTPVKPSGLRNEWHLSMTSVSSGSLGSLNSGSSSRLSSQQNLNLSEAQAGAQVKVEESEARRRTRTAQLVNNLIHIKANIPPPRPKPTQPTQPTPTWASVFQPPPRLGMNEELRKNGKEEKREQREKNGQMKMSAQVMTEASVPKGIKRSRPSDPSGSSSGKLEDSSSSSQPPNLDATEIETPPPKKLKREYAQIDITRPAHRHHH</sequence>
<feature type="region of interest" description="Disordered" evidence="1">
    <location>
        <begin position="80"/>
        <end position="183"/>
    </location>
</feature>
<feature type="region of interest" description="Disordered" evidence="1">
    <location>
        <begin position="529"/>
        <end position="715"/>
    </location>
</feature>
<accession>A0A8H5GAB5</accession>
<feature type="compositionally biased region" description="Low complexity" evidence="1">
    <location>
        <begin position="334"/>
        <end position="369"/>
    </location>
</feature>
<feature type="compositionally biased region" description="Low complexity" evidence="1">
    <location>
        <begin position="529"/>
        <end position="554"/>
    </location>
</feature>
<feature type="compositionally biased region" description="Low complexity" evidence="1">
    <location>
        <begin position="379"/>
        <end position="392"/>
    </location>
</feature>
<evidence type="ECO:0000313" key="3">
    <source>
        <dbReference type="Proteomes" id="UP000559256"/>
    </source>
</evidence>
<dbReference type="AlphaFoldDB" id="A0A8H5GAB5"/>
<feature type="compositionally biased region" description="Basic and acidic residues" evidence="1">
    <location>
        <begin position="618"/>
        <end position="638"/>
    </location>
</feature>
<dbReference type="EMBL" id="JAACJM010000041">
    <property type="protein sequence ID" value="KAF5361278.1"/>
    <property type="molecule type" value="Genomic_DNA"/>
</dbReference>
<feature type="region of interest" description="Disordered" evidence="1">
    <location>
        <begin position="214"/>
        <end position="433"/>
    </location>
</feature>
<gene>
    <name evidence="2" type="ORF">D9758_010279</name>
</gene>
<comment type="caution">
    <text evidence="2">The sequence shown here is derived from an EMBL/GenBank/DDBJ whole genome shotgun (WGS) entry which is preliminary data.</text>
</comment>
<dbReference type="Proteomes" id="UP000559256">
    <property type="component" value="Unassembled WGS sequence"/>
</dbReference>
<feature type="compositionally biased region" description="Pro residues" evidence="1">
    <location>
        <begin position="589"/>
        <end position="602"/>
    </location>
</feature>
<feature type="compositionally biased region" description="Low complexity" evidence="1">
    <location>
        <begin position="456"/>
        <end position="471"/>
    </location>
</feature>
<feature type="compositionally biased region" description="Pro residues" evidence="1">
    <location>
        <begin position="155"/>
        <end position="165"/>
    </location>
</feature>
<feature type="compositionally biased region" description="Acidic residues" evidence="1">
    <location>
        <begin position="123"/>
        <end position="133"/>
    </location>
</feature>
<feature type="compositionally biased region" description="Polar residues" evidence="1">
    <location>
        <begin position="401"/>
        <end position="413"/>
    </location>
</feature>
<organism evidence="2 3">
    <name type="scientific">Tetrapyrgos nigripes</name>
    <dbReference type="NCBI Taxonomy" id="182062"/>
    <lineage>
        <taxon>Eukaryota</taxon>
        <taxon>Fungi</taxon>
        <taxon>Dikarya</taxon>
        <taxon>Basidiomycota</taxon>
        <taxon>Agaricomycotina</taxon>
        <taxon>Agaricomycetes</taxon>
        <taxon>Agaricomycetidae</taxon>
        <taxon>Agaricales</taxon>
        <taxon>Marasmiineae</taxon>
        <taxon>Marasmiaceae</taxon>
        <taxon>Tetrapyrgos</taxon>
    </lineage>
</organism>
<feature type="compositionally biased region" description="Polar residues" evidence="1">
    <location>
        <begin position="214"/>
        <end position="248"/>
    </location>
</feature>
<evidence type="ECO:0000256" key="1">
    <source>
        <dbReference type="SAM" id="MobiDB-lite"/>
    </source>
</evidence>
<proteinExistence type="predicted"/>
<feature type="region of interest" description="Disordered" evidence="1">
    <location>
        <begin position="447"/>
        <end position="475"/>
    </location>
</feature>
<name>A0A8H5GAB5_9AGAR</name>